<name>A0A6L8V5P0_9BACL</name>
<evidence type="ECO:0000256" key="7">
    <source>
        <dbReference type="ARBA" id="ARBA00023316"/>
    </source>
</evidence>
<dbReference type="GO" id="GO:0000272">
    <property type="term" value="P:polysaccharide catabolic process"/>
    <property type="evidence" value="ECO:0007669"/>
    <property type="project" value="UniProtKB-KW"/>
</dbReference>
<dbReference type="Proteomes" id="UP000481087">
    <property type="component" value="Unassembled WGS sequence"/>
</dbReference>
<dbReference type="Gene3D" id="2.70.98.30">
    <property type="entry name" value="Golgi alpha-mannosidase II, domain 4"/>
    <property type="match status" value="1"/>
</dbReference>
<sequence length="1520" mass="168923">MKHMYTEKRKKRFRWAHALTALLVMIASLPFLSAPNVQADESDSYLLSMNRSVYASSSLGGNTPDMAVDDNVYSRWESVWKKDSQWIYVDLGASSNLTKVVVNWENAYSSAYTLQVSDDELHWHDMTPVIEGKPGEVVTDVSASGRYVRLFSTQRAQQPYGISIIEFNVYGTGGLGGPPKPAAPDLALNHPVTVSSLENTEPSKSAEDRAKMLGKNYLAKNATDGDKDTRWSSIYKENEWIYVDLGQESEVGSIGLNWEAAFGRAYDIQVSNDATHWTTIFRQLNGSGGQETIPVYAKARYVKMAGIARGSSNGYSLYEFKVHAYREGDPKPTYDIRDIPTATAVQVGAGSYEKNDITQLEPKNPTYRTSNIQTPIPSNDWWQSILVSKLGDGNSLITLPLKNWYTKQGLAVLNPGAGFAHGNSIDADGDPDFYLNSNNLNPAQIETKISGYGDYSATVILSDDNTAKMSTTFVKGSPFLYNTYENPDAVILQAPAMTRLFDDNNNPVLLNDGDVYTADHIGLEVTNKDKAPTPQTFVRSYGIFVPEGTTFMKLGNTIKIKLGSSENYLSLAALPSATELGLFYQHAYAFVTDTKVDYHFDEKSSLVNTNFTTTTQVKRPGFSADTIMTLLPHQWKIATTPLTDLSYPSIRGTLKVNVGNKFTTSDRFNGLIPQFVEPNDPTYSRAQLIAYLDQLDADVANGFMIDDPYWQGKKLHPLALAVLISDQLGDTQRRDHYLAKLRTILTDWYTYSRDEKLHGTYFHYSEYWGSLMAYNTGFGLNTGLTDHHFTYGYYIFASAVLATYDKGFQRDYGDMVETLIRDYANPSKTDSKFPWFRNFDPYEGHSWAGGYADNHAGNNQEAAGESLFSWVGEYMWGLVTGNDAYRDAGIWGFTTEEKATEQYWFNYDGDNWVKGYNHATAGQVYGSATAFTTFFNGDPEYVYGIHWLPPAEWMTYYGRQPEKAAALYQGLISEIEGGQERAWYHIIWPFESISDPKSVLNKWDTTHMQQNEVFNAYWFTHSMESLGHRNSDIWADDPAVTVYKKDGVYTAQIWNPSESAKTIRFFNKDGALGSATVYANALVAVDPLKNSVLSGPDPSNGIKYQDRSAWKITASKSGEAVEHLTDGDLSTRWSSGKTQVAGDWLRIDLGSEQTFDTLFMNSGMNWNDYAHGYEIYTSKDGENWGDPVVSGNGTSPSIAVSLPKQTAQFVKIVLTKANDSWWSISEIKTAQFGKVTETPIPPDEIGPLDRSTWMVTASSTQGSDITANMLDGISNTLWTNGKTQTNGQWLQVDLGAKKSFDSVTLTPGNSANDYTRGYQLYVSDDGENWGTEVAAGNGEAGTMSITFPVQRARYLKIVQTGEADKWWSVAELNVMNYGIGKQKPLVVNGWTATASSTAGGENAQAMLDGNMDIRWSTGSEQKNGDFVVLDLGAEQSFDQVVMDSGRSHDDFAKGYEVYVSSDGENWSHSVASGEGKVPQVTAVFPTQTARFVKIVQTGVDSHWWSISELRLFTADNATIR</sequence>
<evidence type="ECO:0000256" key="5">
    <source>
        <dbReference type="ARBA" id="ARBA00023277"/>
    </source>
</evidence>
<dbReference type="PANTHER" id="PTHR31983">
    <property type="entry name" value="ENDO-1,3(4)-BETA-GLUCANASE 1"/>
    <property type="match status" value="1"/>
</dbReference>
<dbReference type="SMART" id="SM00231">
    <property type="entry name" value="FA58C"/>
    <property type="match status" value="1"/>
</dbReference>
<evidence type="ECO:0000256" key="6">
    <source>
        <dbReference type="ARBA" id="ARBA00023295"/>
    </source>
</evidence>
<dbReference type="InterPro" id="IPR005200">
    <property type="entry name" value="Endo-beta-glucanase"/>
</dbReference>
<evidence type="ECO:0000313" key="11">
    <source>
        <dbReference type="EMBL" id="MZQ85615.1"/>
    </source>
</evidence>
<dbReference type="Pfam" id="PF17652">
    <property type="entry name" value="Glyco_hydro81C"/>
    <property type="match status" value="1"/>
</dbReference>
<evidence type="ECO:0000256" key="4">
    <source>
        <dbReference type="ARBA" id="ARBA00022801"/>
    </source>
</evidence>
<dbReference type="GO" id="GO:0042973">
    <property type="term" value="F:glucan endo-1,3-beta-D-glucosidase activity"/>
    <property type="evidence" value="ECO:0007669"/>
    <property type="project" value="UniProtKB-EC"/>
</dbReference>
<feature type="domain" description="F5/8 type C" evidence="10">
    <location>
        <begin position="1085"/>
        <end position="1234"/>
    </location>
</feature>
<evidence type="ECO:0000313" key="12">
    <source>
        <dbReference type="Proteomes" id="UP000481087"/>
    </source>
</evidence>
<feature type="chain" id="PRO_5027060625" description="glucan endo-1,3-beta-D-glucosidase" evidence="9">
    <location>
        <begin position="40"/>
        <end position="1520"/>
    </location>
</feature>
<keyword evidence="4" id="KW-0378">Hydrolase</keyword>
<comment type="caution">
    <text evidence="11">The sequence shown here is derived from an EMBL/GenBank/DDBJ whole genome shotgun (WGS) entry which is preliminary data.</text>
</comment>
<feature type="domain" description="F5/8 type C" evidence="10">
    <location>
        <begin position="1380"/>
        <end position="1514"/>
    </location>
</feature>
<dbReference type="RefSeq" id="WP_161409842.1">
    <property type="nucleotide sequence ID" value="NZ_WTUZ01000022.1"/>
</dbReference>
<accession>A0A6L8V5P0</accession>
<reference evidence="11 12" key="1">
    <citation type="submission" date="2019-12" db="EMBL/GenBank/DDBJ databases">
        <title>Paenibacillus sp. nov. sp. isolated from soil.</title>
        <authorList>
            <person name="Kim J."/>
            <person name="Jeong S.E."/>
            <person name="Jung H.S."/>
            <person name="Jeon C.O."/>
        </authorList>
    </citation>
    <scope>NUCLEOTIDE SEQUENCE [LARGE SCALE GENOMIC DNA]</scope>
    <source>
        <strain evidence="11 12">5J-6</strain>
    </source>
</reference>
<evidence type="ECO:0000256" key="1">
    <source>
        <dbReference type="ARBA" id="ARBA00000382"/>
    </source>
</evidence>
<keyword evidence="9" id="KW-0732">Signal</keyword>
<dbReference type="EC" id="3.2.1.39" evidence="3"/>
<feature type="domain" description="F5/8 type C" evidence="10">
    <location>
        <begin position="34"/>
        <end position="172"/>
    </location>
</feature>
<feature type="signal peptide" evidence="9">
    <location>
        <begin position="1"/>
        <end position="39"/>
    </location>
</feature>
<dbReference type="InterPro" id="IPR008979">
    <property type="entry name" value="Galactose-bd-like_sf"/>
</dbReference>
<dbReference type="EMBL" id="WTUZ01000022">
    <property type="protein sequence ID" value="MZQ85615.1"/>
    <property type="molecule type" value="Genomic_DNA"/>
</dbReference>
<evidence type="ECO:0000256" key="8">
    <source>
        <dbReference type="ARBA" id="ARBA00023326"/>
    </source>
</evidence>
<dbReference type="SUPFAM" id="SSF49785">
    <property type="entry name" value="Galactose-binding domain-like"/>
    <property type="match status" value="5"/>
</dbReference>
<proteinExistence type="inferred from homology"/>
<gene>
    <name evidence="11" type="ORF">GQF01_26185</name>
</gene>
<dbReference type="InterPro" id="IPR040720">
    <property type="entry name" value="GH81_C"/>
</dbReference>
<evidence type="ECO:0000256" key="2">
    <source>
        <dbReference type="ARBA" id="ARBA00010730"/>
    </source>
</evidence>
<dbReference type="Pfam" id="PF22633">
    <property type="entry name" value="F5_F8_type_C_2"/>
    <property type="match status" value="1"/>
</dbReference>
<dbReference type="GO" id="GO:0052861">
    <property type="term" value="F:endo-1,3(4)-beta-glucanase activity"/>
    <property type="evidence" value="ECO:0007669"/>
    <property type="project" value="InterPro"/>
</dbReference>
<feature type="domain" description="F5/8 type C" evidence="10">
    <location>
        <begin position="1240"/>
        <end position="1379"/>
    </location>
</feature>
<comment type="similarity">
    <text evidence="2">Belongs to the glycosyl hydrolase 81 family.</text>
</comment>
<dbReference type="Gene3D" id="2.60.120.260">
    <property type="entry name" value="Galactose-binding domain-like"/>
    <property type="match status" value="5"/>
</dbReference>
<feature type="domain" description="F5/8 type C" evidence="10">
    <location>
        <begin position="181"/>
        <end position="325"/>
    </location>
</feature>
<keyword evidence="12" id="KW-1185">Reference proteome</keyword>
<dbReference type="Pfam" id="PF00754">
    <property type="entry name" value="F5_F8_type_C"/>
    <property type="match status" value="4"/>
</dbReference>
<dbReference type="InterPro" id="IPR000421">
    <property type="entry name" value="FA58C"/>
</dbReference>
<dbReference type="PROSITE" id="PS52008">
    <property type="entry name" value="GH81"/>
    <property type="match status" value="1"/>
</dbReference>
<organism evidence="11 12">
    <name type="scientific">Paenibacillus silvestris</name>
    <dbReference type="NCBI Taxonomy" id="2606219"/>
    <lineage>
        <taxon>Bacteria</taxon>
        <taxon>Bacillati</taxon>
        <taxon>Bacillota</taxon>
        <taxon>Bacilli</taxon>
        <taxon>Bacillales</taxon>
        <taxon>Paenibacillaceae</taxon>
        <taxon>Paenibacillus</taxon>
    </lineage>
</organism>
<keyword evidence="8" id="KW-0624">Polysaccharide degradation</keyword>
<comment type="catalytic activity">
    <reaction evidence="1">
        <text>Hydrolysis of (1-&gt;3)-beta-D-glucosidic linkages in (1-&gt;3)-beta-D-glucans.</text>
        <dbReference type="EC" id="3.2.1.39"/>
    </reaction>
</comment>
<keyword evidence="7" id="KW-0961">Cell wall biogenesis/degradation</keyword>
<keyword evidence="5" id="KW-0119">Carbohydrate metabolism</keyword>
<evidence type="ECO:0000259" key="10">
    <source>
        <dbReference type="PROSITE" id="PS50022"/>
    </source>
</evidence>
<dbReference type="GO" id="GO:0071555">
    <property type="term" value="P:cell wall organization"/>
    <property type="evidence" value="ECO:0007669"/>
    <property type="project" value="UniProtKB-KW"/>
</dbReference>
<dbReference type="PANTHER" id="PTHR31983:SF0">
    <property type="entry name" value="GLUCAN ENDO-1,3-BETA-D-GLUCOSIDASE 2"/>
    <property type="match status" value="1"/>
</dbReference>
<keyword evidence="6" id="KW-0326">Glycosidase</keyword>
<protein>
    <recommendedName>
        <fullName evidence="3">glucan endo-1,3-beta-D-glucosidase</fullName>
        <ecNumber evidence="3">3.2.1.39</ecNumber>
    </recommendedName>
</protein>
<evidence type="ECO:0000256" key="3">
    <source>
        <dbReference type="ARBA" id="ARBA00012780"/>
    </source>
</evidence>
<dbReference type="PROSITE" id="PS50022">
    <property type="entry name" value="FA58C_3"/>
    <property type="match status" value="5"/>
</dbReference>
<evidence type="ECO:0000256" key="9">
    <source>
        <dbReference type="SAM" id="SignalP"/>
    </source>
</evidence>